<dbReference type="RefSeq" id="WP_023927416.1">
    <property type="nucleotide sequence ID" value="NZ_KI669454.1"/>
</dbReference>
<dbReference type="EMBL" id="AZJI01000004">
    <property type="protein sequence ID" value="ETD23945.1"/>
    <property type="molecule type" value="Genomic_DNA"/>
</dbReference>
<dbReference type="SUPFAM" id="SSF55073">
    <property type="entry name" value="Nucleotide cyclase"/>
    <property type="match status" value="1"/>
</dbReference>
<evidence type="ECO:0000313" key="3">
    <source>
        <dbReference type="Proteomes" id="UP000018731"/>
    </source>
</evidence>
<dbReference type="AlphaFoldDB" id="V8CAD2"/>
<dbReference type="Proteomes" id="UP000018731">
    <property type="component" value="Unassembled WGS sequence"/>
</dbReference>
<evidence type="ECO:0008006" key="4">
    <source>
        <dbReference type="Google" id="ProtNLM"/>
    </source>
</evidence>
<reference evidence="2 3" key="1">
    <citation type="journal article" date="2014" name="Genome Announc.">
        <title>Draft genome sequences of six enterohepatic helicobacter species isolated from humans and one from rhesus macaques.</title>
        <authorList>
            <person name="Shen Z."/>
            <person name="Sheh A."/>
            <person name="Young S.K."/>
            <person name="Abouelliel A."/>
            <person name="Ward D.V."/>
            <person name="Earl A.M."/>
            <person name="Fox J.G."/>
        </authorList>
    </citation>
    <scope>NUCLEOTIDE SEQUENCE [LARGE SCALE GENOMIC DNA]</scope>
    <source>
        <strain evidence="2 3">MIT 99-5501</strain>
    </source>
</reference>
<comment type="caution">
    <text evidence="2">The sequence shown here is derived from an EMBL/GenBank/DDBJ whole genome shotgun (WGS) entry which is preliminary data.</text>
</comment>
<name>V8CAD2_9HELI</name>
<dbReference type="HOGENOM" id="CLU_060926_0_0_7"/>
<dbReference type="STRING" id="1357400.HMPREF2086_00691"/>
<dbReference type="eggNOG" id="COG3706">
    <property type="taxonomic scope" value="Bacteria"/>
</dbReference>
<evidence type="ECO:0000256" key="1">
    <source>
        <dbReference type="SAM" id="MobiDB-lite"/>
    </source>
</evidence>
<dbReference type="InterPro" id="IPR029787">
    <property type="entry name" value="Nucleotide_cyclase"/>
</dbReference>
<dbReference type="InterPro" id="IPR043128">
    <property type="entry name" value="Rev_trsase/Diguanyl_cyclase"/>
</dbReference>
<protein>
    <recommendedName>
        <fullName evidence="4">GGDEF domain-containing protein</fullName>
    </recommendedName>
</protein>
<feature type="region of interest" description="Disordered" evidence="1">
    <location>
        <begin position="1"/>
        <end position="31"/>
    </location>
</feature>
<gene>
    <name evidence="2" type="ORF">HMPREF2086_00691</name>
</gene>
<proteinExistence type="predicted"/>
<keyword evidence="3" id="KW-1185">Reference proteome</keyword>
<dbReference type="PATRIC" id="fig|1357400.3.peg.955"/>
<evidence type="ECO:0000313" key="2">
    <source>
        <dbReference type="EMBL" id="ETD23945.1"/>
    </source>
</evidence>
<dbReference type="OrthoDB" id="5372407at2"/>
<sequence length="369" mass="41926">MAKEDKASISDNPFLSGVNPTVPRGGEEGDIAPGDGEDFLSVVSRLSETAVQTIQQESLPCLPSNYRLYFEKFLEKESPTTKQKIRTIMRLQSDLENRALIFEKSVGESLRVIKQVLNCMSVVYQNFLIAQNVVRQYSQDMEQADNKLTLRNVMDFFVRDMNKVTTITSKQLDQIRDLYVKTDKNLKQISQNSVYDLNLDVYNRNFFNAALQKEQQLCQEFNHPSILVYSSLSNELSRNVGQDSPVFMILLKTLAKFLQKHVPTSDFIGYIGEGIFGILLKYSDIREAQEICVALYQAAQITDVFVGDLNLQLDISTSIAKIMPERSIEETQSACLSTLKVALEEKQHCKIYQQDDENADIDDIEAPKL</sequence>
<accession>V8CAD2</accession>
<organism evidence="2 3">
    <name type="scientific">Helicobacter macacae MIT 99-5501</name>
    <dbReference type="NCBI Taxonomy" id="1357400"/>
    <lineage>
        <taxon>Bacteria</taxon>
        <taxon>Pseudomonadati</taxon>
        <taxon>Campylobacterota</taxon>
        <taxon>Epsilonproteobacteria</taxon>
        <taxon>Campylobacterales</taxon>
        <taxon>Helicobacteraceae</taxon>
        <taxon>Helicobacter</taxon>
    </lineage>
</organism>
<dbReference type="Gene3D" id="3.30.70.270">
    <property type="match status" value="1"/>
</dbReference>